<protein>
    <submittedName>
        <fullName evidence="2">Alpha/beta-hydrolase</fullName>
    </submittedName>
</protein>
<accession>A0A5C3L710</accession>
<reference evidence="2 3" key="1">
    <citation type="journal article" date="2019" name="Nat. Ecol. Evol.">
        <title>Megaphylogeny resolves global patterns of mushroom evolution.</title>
        <authorList>
            <person name="Varga T."/>
            <person name="Krizsan K."/>
            <person name="Foldi C."/>
            <person name="Dima B."/>
            <person name="Sanchez-Garcia M."/>
            <person name="Sanchez-Ramirez S."/>
            <person name="Szollosi G.J."/>
            <person name="Szarkandi J.G."/>
            <person name="Papp V."/>
            <person name="Albert L."/>
            <person name="Andreopoulos W."/>
            <person name="Angelini C."/>
            <person name="Antonin V."/>
            <person name="Barry K.W."/>
            <person name="Bougher N.L."/>
            <person name="Buchanan P."/>
            <person name="Buyck B."/>
            <person name="Bense V."/>
            <person name="Catcheside P."/>
            <person name="Chovatia M."/>
            <person name="Cooper J."/>
            <person name="Damon W."/>
            <person name="Desjardin D."/>
            <person name="Finy P."/>
            <person name="Geml J."/>
            <person name="Haridas S."/>
            <person name="Hughes K."/>
            <person name="Justo A."/>
            <person name="Karasinski D."/>
            <person name="Kautmanova I."/>
            <person name="Kiss B."/>
            <person name="Kocsube S."/>
            <person name="Kotiranta H."/>
            <person name="LaButti K.M."/>
            <person name="Lechner B.E."/>
            <person name="Liimatainen K."/>
            <person name="Lipzen A."/>
            <person name="Lukacs Z."/>
            <person name="Mihaltcheva S."/>
            <person name="Morgado L.N."/>
            <person name="Niskanen T."/>
            <person name="Noordeloos M.E."/>
            <person name="Ohm R.A."/>
            <person name="Ortiz-Santana B."/>
            <person name="Ovrebo C."/>
            <person name="Racz N."/>
            <person name="Riley R."/>
            <person name="Savchenko A."/>
            <person name="Shiryaev A."/>
            <person name="Soop K."/>
            <person name="Spirin V."/>
            <person name="Szebenyi C."/>
            <person name="Tomsovsky M."/>
            <person name="Tulloss R.E."/>
            <person name="Uehling J."/>
            <person name="Grigoriev I.V."/>
            <person name="Vagvolgyi C."/>
            <person name="Papp T."/>
            <person name="Martin F.M."/>
            <person name="Miettinen O."/>
            <person name="Hibbett D.S."/>
            <person name="Nagy L.G."/>
        </authorList>
    </citation>
    <scope>NUCLEOTIDE SEQUENCE [LARGE SCALE GENOMIC DNA]</scope>
    <source>
        <strain evidence="2 3">CBS 121175</strain>
    </source>
</reference>
<dbReference type="PANTHER" id="PTHR43798:SF33">
    <property type="entry name" value="HYDROLASE, PUTATIVE (AFU_ORTHOLOGUE AFUA_2G14860)-RELATED"/>
    <property type="match status" value="1"/>
</dbReference>
<dbReference type="InterPro" id="IPR000073">
    <property type="entry name" value="AB_hydrolase_1"/>
</dbReference>
<evidence type="ECO:0000313" key="2">
    <source>
        <dbReference type="EMBL" id="TFK28528.1"/>
    </source>
</evidence>
<dbReference type="Proteomes" id="UP000307440">
    <property type="component" value="Unassembled WGS sequence"/>
</dbReference>
<dbReference type="OrthoDB" id="19657at2759"/>
<dbReference type="Pfam" id="PF00561">
    <property type="entry name" value="Abhydrolase_1"/>
    <property type="match status" value="1"/>
</dbReference>
<dbReference type="Gene3D" id="3.40.50.1820">
    <property type="entry name" value="alpha/beta hydrolase"/>
    <property type="match status" value="1"/>
</dbReference>
<sequence>MFVQVSCPSGTHDFAYSIATPTSASATTIEPDLPSVLFIHSGYAAQEVFESQFSDPQLRRFNLVAVDLLGNGSTRGFVGTDRYTPAETAVDLKLVIDALGLPACHVFGLSLGSTVGLELAWRYPSYILSLTICSPITPTETADVAAGRAEVFECWSETFKLERSDEDEGSVRQKQQELLNDMLCGASQLVNNEHSRLAYALGVCGMVRSIDIWSGTKEKLKKSHDSCIRWFTERKAIPTDSLAQIKCPVQVVHCSEDVGYSVEVAEALRDELKAAGIAVSLYSVSGPHYGNFTHPQAINPLLRDIVLSVSVLEADALPAPEPAFDNGKMETPWTELFMRFGYDPRKDTKNNGGCGFDSPESVVAPPVFGSWFDISPVVPEQRTQPYGAQ</sequence>
<dbReference type="InterPro" id="IPR029058">
    <property type="entry name" value="AB_hydrolase_fold"/>
</dbReference>
<keyword evidence="2" id="KW-0378">Hydrolase</keyword>
<keyword evidence="3" id="KW-1185">Reference proteome</keyword>
<proteinExistence type="predicted"/>
<dbReference type="AlphaFoldDB" id="A0A5C3L710"/>
<organism evidence="2 3">
    <name type="scientific">Coprinopsis marcescibilis</name>
    <name type="common">Agaric fungus</name>
    <name type="synonym">Psathyrella marcescibilis</name>
    <dbReference type="NCBI Taxonomy" id="230819"/>
    <lineage>
        <taxon>Eukaryota</taxon>
        <taxon>Fungi</taxon>
        <taxon>Dikarya</taxon>
        <taxon>Basidiomycota</taxon>
        <taxon>Agaricomycotina</taxon>
        <taxon>Agaricomycetes</taxon>
        <taxon>Agaricomycetidae</taxon>
        <taxon>Agaricales</taxon>
        <taxon>Agaricineae</taxon>
        <taxon>Psathyrellaceae</taxon>
        <taxon>Coprinopsis</taxon>
    </lineage>
</organism>
<evidence type="ECO:0000259" key="1">
    <source>
        <dbReference type="Pfam" id="PF00561"/>
    </source>
</evidence>
<dbReference type="GO" id="GO:0016020">
    <property type="term" value="C:membrane"/>
    <property type="evidence" value="ECO:0007669"/>
    <property type="project" value="TreeGrafter"/>
</dbReference>
<name>A0A5C3L710_COPMA</name>
<dbReference type="PANTHER" id="PTHR43798">
    <property type="entry name" value="MONOACYLGLYCEROL LIPASE"/>
    <property type="match status" value="1"/>
</dbReference>
<dbReference type="InterPro" id="IPR050266">
    <property type="entry name" value="AB_hydrolase_sf"/>
</dbReference>
<feature type="domain" description="AB hydrolase-1" evidence="1">
    <location>
        <begin position="34"/>
        <end position="158"/>
    </location>
</feature>
<dbReference type="STRING" id="230819.A0A5C3L710"/>
<gene>
    <name evidence="2" type="ORF">FA15DRAFT_584212</name>
</gene>
<dbReference type="EMBL" id="ML210155">
    <property type="protein sequence ID" value="TFK28528.1"/>
    <property type="molecule type" value="Genomic_DNA"/>
</dbReference>
<dbReference type="GO" id="GO:0016787">
    <property type="term" value="F:hydrolase activity"/>
    <property type="evidence" value="ECO:0007669"/>
    <property type="project" value="UniProtKB-KW"/>
</dbReference>
<evidence type="ECO:0000313" key="3">
    <source>
        <dbReference type="Proteomes" id="UP000307440"/>
    </source>
</evidence>
<dbReference type="SUPFAM" id="SSF53474">
    <property type="entry name" value="alpha/beta-Hydrolases"/>
    <property type="match status" value="1"/>
</dbReference>